<keyword evidence="6" id="KW-1185">Reference proteome</keyword>
<evidence type="ECO:0000259" key="4">
    <source>
        <dbReference type="Pfam" id="PF25137"/>
    </source>
</evidence>
<dbReference type="InterPro" id="IPR056798">
    <property type="entry name" value="ADH_Fe_C"/>
</dbReference>
<evidence type="ECO:0000256" key="1">
    <source>
        <dbReference type="ARBA" id="ARBA00007358"/>
    </source>
</evidence>
<dbReference type="PANTHER" id="PTHR11496">
    <property type="entry name" value="ALCOHOL DEHYDROGENASE"/>
    <property type="match status" value="1"/>
</dbReference>
<dbReference type="Gene3D" id="1.20.1090.10">
    <property type="entry name" value="Dehydroquinate synthase-like - alpha domain"/>
    <property type="match status" value="1"/>
</dbReference>
<dbReference type="CDD" id="cd14866">
    <property type="entry name" value="Fe-ADH-like"/>
    <property type="match status" value="1"/>
</dbReference>
<dbReference type="Gene3D" id="3.40.50.1970">
    <property type="match status" value="1"/>
</dbReference>
<evidence type="ECO:0000259" key="3">
    <source>
        <dbReference type="Pfam" id="PF00465"/>
    </source>
</evidence>
<dbReference type="PANTHER" id="PTHR11496:SF102">
    <property type="entry name" value="ALCOHOL DEHYDROGENASE 4"/>
    <property type="match status" value="1"/>
</dbReference>
<dbReference type="GO" id="GO:0046872">
    <property type="term" value="F:metal ion binding"/>
    <property type="evidence" value="ECO:0007669"/>
    <property type="project" value="InterPro"/>
</dbReference>
<sequence>MIFPTVRHVTSSVRVFAGEDALAALPREFDRAGLRRAVVFCGGSMRRHAEAVAKVESVLGDRLAGWFDEVREHSPLPAVERAREVLETTAADAVVALGGGSAIVTARAASILLAEKADARDLCTRRVDGRLVSPKLNAPKLPQWIIPSTPTTAYAKAGSAVRDPETGERLALFDPKTRATGLFMDPVIAGTAPVSLVRSSALNAFAMAVEGLQSHTDDPLADAELAHALRLSREWLPRLDTAADGEPRLRLMLAAFLAGSGSDHTGAGLAQALSHAVGPRSTAANGTVEAMLLPLTMRFNAEVTKQRLPQIVDVLGGGSRPHDDAAAAIGAVEQLLTDAGVPRRLRDVGIGREILPEIVGHAMDDWAITRVPRPATREDLVSLLESAW</sequence>
<evidence type="ECO:0000313" key="6">
    <source>
        <dbReference type="Proteomes" id="UP000179627"/>
    </source>
</evidence>
<dbReference type="RefSeq" id="WP_071089911.1">
    <property type="nucleotide sequence ID" value="NZ_MBLM01000156.1"/>
</dbReference>
<name>A0A1S1QAA6_9ACTN</name>
<reference evidence="6" key="1">
    <citation type="submission" date="2016-07" db="EMBL/GenBank/DDBJ databases">
        <title>Sequence Frankia sp. strain CcI1.17.</title>
        <authorList>
            <person name="Ghodhbane-Gtari F."/>
            <person name="Swanson E."/>
            <person name="Gueddou A."/>
            <person name="Morris K."/>
            <person name="Hezbri K."/>
            <person name="Ktari A."/>
            <person name="Nouioui I."/>
            <person name="Abebe-Akele F."/>
            <person name="Simpson S."/>
            <person name="Thomas K."/>
            <person name="Gtari M."/>
            <person name="Tisa L.S."/>
            <person name="Hurst S."/>
        </authorList>
    </citation>
    <scope>NUCLEOTIDE SEQUENCE [LARGE SCALE GENOMIC DNA]</scope>
    <source>
        <strain evidence="6">Cc1.17</strain>
    </source>
</reference>
<evidence type="ECO:0000313" key="5">
    <source>
        <dbReference type="EMBL" id="OHV30022.1"/>
    </source>
</evidence>
<proteinExistence type="inferred from homology"/>
<dbReference type="InterPro" id="IPR001670">
    <property type="entry name" value="ADH_Fe/GldA"/>
</dbReference>
<dbReference type="Pfam" id="PF25137">
    <property type="entry name" value="ADH_Fe_C"/>
    <property type="match status" value="1"/>
</dbReference>
<evidence type="ECO:0000256" key="2">
    <source>
        <dbReference type="ARBA" id="ARBA00023002"/>
    </source>
</evidence>
<dbReference type="InterPro" id="IPR039697">
    <property type="entry name" value="Alcohol_dehydrogenase_Fe"/>
</dbReference>
<dbReference type="Proteomes" id="UP000179627">
    <property type="component" value="Unassembled WGS sequence"/>
</dbReference>
<dbReference type="Pfam" id="PF00465">
    <property type="entry name" value="Fe-ADH"/>
    <property type="match status" value="1"/>
</dbReference>
<dbReference type="SUPFAM" id="SSF56796">
    <property type="entry name" value="Dehydroquinate synthase-like"/>
    <property type="match status" value="1"/>
</dbReference>
<dbReference type="OrthoDB" id="323926at2"/>
<dbReference type="GO" id="GO:0004022">
    <property type="term" value="F:alcohol dehydrogenase (NAD+) activity"/>
    <property type="evidence" value="ECO:0007669"/>
    <property type="project" value="TreeGrafter"/>
</dbReference>
<feature type="domain" description="Alcohol dehydrogenase iron-type/glycerol dehydrogenase GldA" evidence="3">
    <location>
        <begin position="14"/>
        <end position="186"/>
    </location>
</feature>
<protein>
    <submittedName>
        <fullName evidence="5">Alcohol dehydrogenase</fullName>
    </submittedName>
</protein>
<dbReference type="AlphaFoldDB" id="A0A1S1QAA6"/>
<gene>
    <name evidence="5" type="ORF">CC117_28070</name>
</gene>
<comment type="similarity">
    <text evidence="1">Belongs to the iron-containing alcohol dehydrogenase family.</text>
</comment>
<organism evidence="5 6">
    <name type="scientific">Parafrankia colletiae</name>
    <dbReference type="NCBI Taxonomy" id="573497"/>
    <lineage>
        <taxon>Bacteria</taxon>
        <taxon>Bacillati</taxon>
        <taxon>Actinomycetota</taxon>
        <taxon>Actinomycetes</taxon>
        <taxon>Frankiales</taxon>
        <taxon>Frankiaceae</taxon>
        <taxon>Parafrankia</taxon>
    </lineage>
</organism>
<accession>A0A1S1QAA6</accession>
<dbReference type="EMBL" id="MBLM01000156">
    <property type="protein sequence ID" value="OHV30022.1"/>
    <property type="molecule type" value="Genomic_DNA"/>
</dbReference>
<comment type="caution">
    <text evidence="5">The sequence shown here is derived from an EMBL/GenBank/DDBJ whole genome shotgun (WGS) entry which is preliminary data.</text>
</comment>
<keyword evidence="2" id="KW-0560">Oxidoreductase</keyword>
<feature type="domain" description="Fe-containing alcohol dehydrogenase-like C-terminal" evidence="4">
    <location>
        <begin position="200"/>
        <end position="388"/>
    </location>
</feature>